<dbReference type="SUPFAM" id="SSF54211">
    <property type="entry name" value="Ribosomal protein S5 domain 2-like"/>
    <property type="match status" value="1"/>
</dbReference>
<comment type="similarity">
    <text evidence="2 10">Belongs to the universal ribosomal protein uS5 family.</text>
</comment>
<dbReference type="SUPFAM" id="SSF54768">
    <property type="entry name" value="dsRNA-binding domain-like"/>
    <property type="match status" value="1"/>
</dbReference>
<dbReference type="AlphaFoldDB" id="A0A7T0FYC2"/>
<dbReference type="Proteomes" id="UP000594451">
    <property type="component" value="Chromosome"/>
</dbReference>
<dbReference type="EMBL" id="CP039370">
    <property type="protein sequence ID" value="QPJ58523.1"/>
    <property type="molecule type" value="Genomic_DNA"/>
</dbReference>
<dbReference type="GO" id="GO:0005840">
    <property type="term" value="C:ribosome"/>
    <property type="evidence" value="ECO:0007669"/>
    <property type="project" value="UniProtKB-KW"/>
</dbReference>
<keyword evidence="3" id="KW-0699">rRNA-binding</keyword>
<dbReference type="Gene3D" id="3.30.160.20">
    <property type="match status" value="1"/>
</dbReference>
<dbReference type="Pfam" id="PF00333">
    <property type="entry name" value="Ribosomal_S5"/>
    <property type="match status" value="1"/>
</dbReference>
<dbReference type="InterPro" id="IPR005324">
    <property type="entry name" value="Ribosomal_uS5_C"/>
</dbReference>
<evidence type="ECO:0000256" key="6">
    <source>
        <dbReference type="ARBA" id="ARBA00023274"/>
    </source>
</evidence>
<sequence>MVKIRSLCFEKIISINRCSKVVRGGRRFSFSALAVVGNKNGCIGIGFGKASEVPSTIKKALNNAKRNLLKIDLNHLITGLSILGKYNKSSISLKIVSSAIGIKANSKIKYIFEALGLQNVIVKSFGSNNPLTLVKAVLNALKKLICIFESENIRKHI</sequence>
<keyword evidence="5 9" id="KW-0689">Ribosomal protein</keyword>
<dbReference type="Pfam" id="PF03719">
    <property type="entry name" value="Ribosomal_S5_C"/>
    <property type="match status" value="1"/>
</dbReference>
<evidence type="ECO:0000256" key="1">
    <source>
        <dbReference type="ARBA" id="ARBA00003093"/>
    </source>
</evidence>
<name>A0A7T0FYC2_9BACT</name>
<evidence type="ECO:0000313" key="12">
    <source>
        <dbReference type="EMBL" id="QPJ58523.1"/>
    </source>
</evidence>
<dbReference type="GO" id="GO:0003735">
    <property type="term" value="F:structural constituent of ribosome"/>
    <property type="evidence" value="ECO:0007669"/>
    <property type="project" value="UniProtKB-UniRule"/>
</dbReference>
<evidence type="ECO:0000256" key="7">
    <source>
        <dbReference type="ARBA" id="ARBA00035255"/>
    </source>
</evidence>
<keyword evidence="4" id="KW-0694">RNA-binding</keyword>
<organism evidence="12 13">
    <name type="scientific">Candidatus Pinguicoccus supinus</name>
    <dbReference type="NCBI Taxonomy" id="2529394"/>
    <lineage>
        <taxon>Bacteria</taxon>
        <taxon>Pseudomonadati</taxon>
        <taxon>Verrucomicrobiota</taxon>
        <taxon>Candidatus Pinguicoccus</taxon>
    </lineage>
</organism>
<evidence type="ECO:0000256" key="2">
    <source>
        <dbReference type="ARBA" id="ARBA00008945"/>
    </source>
</evidence>
<comment type="function">
    <text evidence="1">Located at the back of the 30S subunit body where it stabilizes the conformation of the head with respect to the body.</text>
</comment>
<proteinExistence type="inferred from homology"/>
<evidence type="ECO:0000256" key="10">
    <source>
        <dbReference type="RuleBase" id="RU003823"/>
    </source>
</evidence>
<dbReference type="FunFam" id="3.30.160.20:FF:000001">
    <property type="entry name" value="30S ribosomal protein S5"/>
    <property type="match status" value="1"/>
</dbReference>
<dbReference type="GO" id="GO:1990904">
    <property type="term" value="C:ribonucleoprotein complex"/>
    <property type="evidence" value="ECO:0007669"/>
    <property type="project" value="UniProtKB-UniRule"/>
</dbReference>
<dbReference type="GO" id="GO:0006412">
    <property type="term" value="P:translation"/>
    <property type="evidence" value="ECO:0007669"/>
    <property type="project" value="InterPro"/>
</dbReference>
<dbReference type="InterPro" id="IPR014721">
    <property type="entry name" value="Ribsml_uS5_D2-typ_fold_subgr"/>
</dbReference>
<evidence type="ECO:0000256" key="9">
    <source>
        <dbReference type="PROSITE-ProRule" id="PRU00268"/>
    </source>
</evidence>
<accession>A0A7T0FYC2</accession>
<keyword evidence="13" id="KW-1185">Reference proteome</keyword>
<dbReference type="KEGG" id="psup:E5P55_00980"/>
<keyword evidence="6 9" id="KW-0687">Ribonucleoprotein</keyword>
<feature type="domain" description="S5 DRBM" evidence="11">
    <location>
        <begin position="8"/>
        <end position="71"/>
    </location>
</feature>
<evidence type="ECO:0000256" key="3">
    <source>
        <dbReference type="ARBA" id="ARBA00022730"/>
    </source>
</evidence>
<evidence type="ECO:0000256" key="4">
    <source>
        <dbReference type="ARBA" id="ARBA00022884"/>
    </source>
</evidence>
<evidence type="ECO:0000259" key="11">
    <source>
        <dbReference type="PROSITE" id="PS50881"/>
    </source>
</evidence>
<dbReference type="PANTHER" id="PTHR48277:SF1">
    <property type="entry name" value="MITOCHONDRIAL RIBOSOMAL PROTEIN S5"/>
    <property type="match status" value="1"/>
</dbReference>
<dbReference type="GO" id="GO:0019843">
    <property type="term" value="F:rRNA binding"/>
    <property type="evidence" value="ECO:0007669"/>
    <property type="project" value="UniProtKB-KW"/>
</dbReference>
<protein>
    <recommendedName>
        <fullName evidence="7">Small ribosomal subunit protein uS5</fullName>
    </recommendedName>
    <alternativeName>
        <fullName evidence="8">30S ribosomal protein S5</fullName>
    </alternativeName>
</protein>
<dbReference type="Gene3D" id="3.30.230.10">
    <property type="match status" value="1"/>
</dbReference>
<dbReference type="InterPro" id="IPR013810">
    <property type="entry name" value="Ribosomal_uS5_N"/>
</dbReference>
<dbReference type="PROSITE" id="PS50881">
    <property type="entry name" value="S5_DSRBD"/>
    <property type="match status" value="1"/>
</dbReference>
<evidence type="ECO:0000256" key="5">
    <source>
        <dbReference type="ARBA" id="ARBA00022980"/>
    </source>
</evidence>
<gene>
    <name evidence="12" type="primary">rpsE</name>
    <name evidence="12" type="ORF">E5P55_00980</name>
</gene>
<reference evidence="12 13" key="1">
    <citation type="journal article" date="2020" name="Sci. Rep.">
        <title>Morphology, ultrastructure, genomics, and phylogeny of Euplotes vanleeuwenhoeki sp. nov. and its ultra-reduced endosymbiont Candidatus Pinguicoccus supinus sp. nov.</title>
        <authorList>
            <person name="Serra V."/>
            <person name="Gammuto L."/>
            <person name="Nitla V."/>
            <person name="Castelli M."/>
            <person name="Lanzoni O."/>
            <person name="Sassera D."/>
            <person name="Bandi C."/>
            <person name="Sandeep B.V."/>
            <person name="Verni F."/>
            <person name="Modeo L."/>
            <person name="Petroni G."/>
        </authorList>
    </citation>
    <scope>NUCLEOTIDE SEQUENCE [LARGE SCALE GENOMIC DNA]</scope>
    <source>
        <strain evidence="12 13">KKR18_Esm</strain>
    </source>
</reference>
<dbReference type="InterPro" id="IPR000851">
    <property type="entry name" value="Ribosomal_uS5"/>
</dbReference>
<evidence type="ECO:0000313" key="13">
    <source>
        <dbReference type="Proteomes" id="UP000594451"/>
    </source>
</evidence>
<dbReference type="InterPro" id="IPR020568">
    <property type="entry name" value="Ribosomal_Su5_D2-typ_SF"/>
</dbReference>
<evidence type="ECO:0000256" key="8">
    <source>
        <dbReference type="ARBA" id="ARBA00035519"/>
    </source>
</evidence>
<dbReference type="PANTHER" id="PTHR48277">
    <property type="entry name" value="MITOCHONDRIAL RIBOSOMAL PROTEIN S5"/>
    <property type="match status" value="1"/>
</dbReference>